<protein>
    <submittedName>
        <fullName evidence="1">Uncharacterized protein</fullName>
    </submittedName>
</protein>
<evidence type="ECO:0000313" key="2">
    <source>
        <dbReference type="Proteomes" id="UP000053647"/>
    </source>
</evidence>
<reference evidence="2" key="2">
    <citation type="submission" date="2015-01" db="EMBL/GenBank/DDBJ databases">
        <title>Evolutionary Origins and Diversification of the Mycorrhizal Mutualists.</title>
        <authorList>
            <consortium name="DOE Joint Genome Institute"/>
            <consortium name="Mycorrhizal Genomics Consortium"/>
            <person name="Kohler A."/>
            <person name="Kuo A."/>
            <person name="Nagy L.G."/>
            <person name="Floudas D."/>
            <person name="Copeland A."/>
            <person name="Barry K.W."/>
            <person name="Cichocki N."/>
            <person name="Veneault-Fourrey C."/>
            <person name="LaButti K."/>
            <person name="Lindquist E.A."/>
            <person name="Lipzen A."/>
            <person name="Lundell T."/>
            <person name="Morin E."/>
            <person name="Murat C."/>
            <person name="Riley R."/>
            <person name="Ohm R."/>
            <person name="Sun H."/>
            <person name="Tunlid A."/>
            <person name="Henrissat B."/>
            <person name="Grigoriev I.V."/>
            <person name="Hibbett D.S."/>
            <person name="Martin F."/>
        </authorList>
    </citation>
    <scope>NUCLEOTIDE SEQUENCE [LARGE SCALE GENOMIC DNA]</scope>
    <source>
        <strain evidence="2">ATCC 200175</strain>
    </source>
</reference>
<proteinExistence type="predicted"/>
<gene>
    <name evidence="1" type="ORF">PAXINDRAFT_77453</name>
</gene>
<dbReference type="InterPro" id="IPR012337">
    <property type="entry name" value="RNaseH-like_sf"/>
</dbReference>
<dbReference type="AlphaFoldDB" id="A0A0C9SZ35"/>
<name>A0A0C9SZ35_PAXIN</name>
<reference evidence="1 2" key="1">
    <citation type="submission" date="2014-06" db="EMBL/GenBank/DDBJ databases">
        <authorList>
            <consortium name="DOE Joint Genome Institute"/>
            <person name="Kuo A."/>
            <person name="Kohler A."/>
            <person name="Nagy L.G."/>
            <person name="Floudas D."/>
            <person name="Copeland A."/>
            <person name="Barry K.W."/>
            <person name="Cichocki N."/>
            <person name="Veneault-Fourrey C."/>
            <person name="LaButti K."/>
            <person name="Lindquist E.A."/>
            <person name="Lipzen A."/>
            <person name="Lundell T."/>
            <person name="Morin E."/>
            <person name="Murat C."/>
            <person name="Sun H."/>
            <person name="Tunlid A."/>
            <person name="Henrissat B."/>
            <person name="Grigoriev I.V."/>
            <person name="Hibbett D.S."/>
            <person name="Martin F."/>
            <person name="Nordberg H.P."/>
            <person name="Cantor M.N."/>
            <person name="Hua S.X."/>
        </authorList>
    </citation>
    <scope>NUCLEOTIDE SEQUENCE [LARGE SCALE GENOMIC DNA]</scope>
    <source>
        <strain evidence="1 2">ATCC 200175</strain>
    </source>
</reference>
<keyword evidence="2" id="KW-1185">Reference proteome</keyword>
<organism evidence="1 2">
    <name type="scientific">Paxillus involutus ATCC 200175</name>
    <dbReference type="NCBI Taxonomy" id="664439"/>
    <lineage>
        <taxon>Eukaryota</taxon>
        <taxon>Fungi</taxon>
        <taxon>Dikarya</taxon>
        <taxon>Basidiomycota</taxon>
        <taxon>Agaricomycotina</taxon>
        <taxon>Agaricomycetes</taxon>
        <taxon>Agaricomycetidae</taxon>
        <taxon>Boletales</taxon>
        <taxon>Paxilineae</taxon>
        <taxon>Paxillaceae</taxon>
        <taxon>Paxillus</taxon>
    </lineage>
</organism>
<dbReference type="OrthoDB" id="3053679at2759"/>
<dbReference type="Proteomes" id="UP000053647">
    <property type="component" value="Unassembled WGS sequence"/>
</dbReference>
<dbReference type="HOGENOM" id="CLU_085149_2_0_1"/>
<evidence type="ECO:0000313" key="1">
    <source>
        <dbReference type="EMBL" id="KIJ15379.1"/>
    </source>
</evidence>
<dbReference type="EMBL" id="KN819337">
    <property type="protein sequence ID" value="KIJ15379.1"/>
    <property type="molecule type" value="Genomic_DNA"/>
</dbReference>
<sequence length="99" mass="11430">MRHEACIPQSWWEFATQQATHVYNRSPMDRLNWRTPFELLNGKQPDISHFCVFGCGAYVWLHPDVHANKLAAKSELMVYLGSAPGNEHNYLFMCCSQLS</sequence>
<accession>A0A0C9SZ35</accession>
<dbReference type="SUPFAM" id="SSF53098">
    <property type="entry name" value="Ribonuclease H-like"/>
    <property type="match status" value="1"/>
</dbReference>